<dbReference type="EMBL" id="PGXC01000036">
    <property type="protein sequence ID" value="PKK88712.1"/>
    <property type="molecule type" value="Genomic_DNA"/>
</dbReference>
<dbReference type="PANTHER" id="PTHR39556:SF1">
    <property type="entry name" value="PROTEIN, PUTATIVE-RELATED"/>
    <property type="match status" value="1"/>
</dbReference>
<feature type="transmembrane region" description="Helical" evidence="1">
    <location>
        <begin position="58"/>
        <end position="80"/>
    </location>
</feature>
<evidence type="ECO:0000313" key="2">
    <source>
        <dbReference type="EMBL" id="PKK88712.1"/>
    </source>
</evidence>
<evidence type="ECO:0008006" key="4">
    <source>
        <dbReference type="Google" id="ProtNLM"/>
    </source>
</evidence>
<accession>A0A2N1PKA1</accession>
<organism evidence="2 3">
    <name type="scientific">Candidatus Wallbacteria bacterium HGW-Wallbacteria-1</name>
    <dbReference type="NCBI Taxonomy" id="2013854"/>
    <lineage>
        <taxon>Bacteria</taxon>
        <taxon>Candidatus Walliibacteriota</taxon>
    </lineage>
</organism>
<dbReference type="Proteomes" id="UP000233256">
    <property type="component" value="Unassembled WGS sequence"/>
</dbReference>
<gene>
    <name evidence="2" type="ORF">CVV64_17475</name>
</gene>
<feature type="transmembrane region" description="Helical" evidence="1">
    <location>
        <begin position="333"/>
        <end position="353"/>
    </location>
</feature>
<dbReference type="Pfam" id="PF04165">
    <property type="entry name" value="DUF401"/>
    <property type="match status" value="1"/>
</dbReference>
<dbReference type="AlphaFoldDB" id="A0A2N1PKA1"/>
<feature type="transmembrane region" description="Helical" evidence="1">
    <location>
        <begin position="175"/>
        <end position="196"/>
    </location>
</feature>
<feature type="transmembrane region" description="Helical" evidence="1">
    <location>
        <begin position="12"/>
        <end position="38"/>
    </location>
</feature>
<dbReference type="InterPro" id="IPR007294">
    <property type="entry name" value="DUF401"/>
</dbReference>
<keyword evidence="1" id="KW-0812">Transmembrane</keyword>
<evidence type="ECO:0000313" key="3">
    <source>
        <dbReference type="Proteomes" id="UP000233256"/>
    </source>
</evidence>
<evidence type="ECO:0000256" key="1">
    <source>
        <dbReference type="SAM" id="Phobius"/>
    </source>
</evidence>
<keyword evidence="1" id="KW-1133">Transmembrane helix</keyword>
<protein>
    <recommendedName>
        <fullName evidence="4">DUF401 domain-containing protein</fullName>
    </recommendedName>
</protein>
<feature type="transmembrane region" description="Helical" evidence="1">
    <location>
        <begin position="101"/>
        <end position="126"/>
    </location>
</feature>
<proteinExistence type="predicted"/>
<feature type="transmembrane region" description="Helical" evidence="1">
    <location>
        <begin position="373"/>
        <end position="398"/>
    </location>
</feature>
<feature type="transmembrane region" description="Helical" evidence="1">
    <location>
        <begin position="410"/>
        <end position="433"/>
    </location>
</feature>
<feature type="transmembrane region" description="Helical" evidence="1">
    <location>
        <begin position="263"/>
        <end position="283"/>
    </location>
</feature>
<dbReference type="PANTHER" id="PTHR39556">
    <property type="entry name" value="PROTEIN, PUTATIVE-RELATED"/>
    <property type="match status" value="1"/>
</dbReference>
<comment type="caution">
    <text evidence="2">The sequence shown here is derived from an EMBL/GenBank/DDBJ whole genome shotgun (WGS) entry which is preliminary data.</text>
</comment>
<sequence>MEEWQFLLLKTTAPLAVVLVAGRFALPLSISLFLAGLTVSWLFDFGFSRTFQVFSESILSSATLTITLAVALIAVFNGLLGHGDRLRRVADIMERTLSSMTARLAFFPVLIGLLPMPGGAVFSAPMVDAVAAAGMRPIDRAVVNYWFRHCCEYCWPLYPSLVLLAALTGWPISRLALAFIPVSLAALLLGWLYILLVTFHGRKNPEHTVPESIASDAEAVASSVSGFGPLAAELWPLITVIILFSTAERYIRLSAVKAPAGLSLVISMTVTLLIMVGLIPGAMSRIRATVSRGNFWSLTTSVIGIMYFKEAMGASGVAASLSTALPSAGHARIAALIFTFVSGLVLGYCPGMVGTAFPLVVKVIPQVNGLPSLSWILSAFAVGFAGVLMSPAHLCIILTRDYFQASTAALWARSFLLTFLIVSFALIYAFAFLGP</sequence>
<feature type="transmembrane region" description="Helical" evidence="1">
    <location>
        <begin position="234"/>
        <end position="251"/>
    </location>
</feature>
<keyword evidence="1" id="KW-0472">Membrane</keyword>
<name>A0A2N1PKA1_9BACT</name>
<reference evidence="2 3" key="1">
    <citation type="journal article" date="2017" name="ISME J.">
        <title>Potential for microbial H2 and metal transformations associated with novel bacteria and archaea in deep terrestrial subsurface sediments.</title>
        <authorList>
            <person name="Hernsdorf A.W."/>
            <person name="Amano Y."/>
            <person name="Miyakawa K."/>
            <person name="Ise K."/>
            <person name="Suzuki Y."/>
            <person name="Anantharaman K."/>
            <person name="Probst A."/>
            <person name="Burstein D."/>
            <person name="Thomas B.C."/>
            <person name="Banfield J.F."/>
        </authorList>
    </citation>
    <scope>NUCLEOTIDE SEQUENCE [LARGE SCALE GENOMIC DNA]</scope>
    <source>
        <strain evidence="2">HGW-Wallbacteria-1</strain>
    </source>
</reference>